<dbReference type="PANTHER" id="PTHR12747">
    <property type="entry name" value="ELONGATOR COMPLEX PROTEIN 1"/>
    <property type="match status" value="1"/>
</dbReference>
<gene>
    <name evidence="2" type="ORF">TSOC_014688</name>
</gene>
<dbReference type="InterPro" id="IPR006849">
    <property type="entry name" value="Elp1"/>
</dbReference>
<dbReference type="Proteomes" id="UP000236333">
    <property type="component" value="Unassembled WGS sequence"/>
</dbReference>
<organism evidence="2 3">
    <name type="scientific">Tetrabaena socialis</name>
    <dbReference type="NCBI Taxonomy" id="47790"/>
    <lineage>
        <taxon>Eukaryota</taxon>
        <taxon>Viridiplantae</taxon>
        <taxon>Chlorophyta</taxon>
        <taxon>core chlorophytes</taxon>
        <taxon>Chlorophyceae</taxon>
        <taxon>CS clade</taxon>
        <taxon>Chlamydomonadales</taxon>
        <taxon>Tetrabaenaceae</taxon>
        <taxon>Tetrabaena</taxon>
    </lineage>
</organism>
<evidence type="ECO:0000313" key="2">
    <source>
        <dbReference type="EMBL" id="PNG99531.1"/>
    </source>
</evidence>
<accession>A0A2J7ZGY1</accession>
<dbReference type="Pfam" id="PF23797">
    <property type="entry name" value="Beta-prop_ELP1_2nd"/>
    <property type="match status" value="1"/>
</dbReference>
<dbReference type="InterPro" id="IPR056165">
    <property type="entry name" value="Beta-prop_ELP1_2nd"/>
</dbReference>
<reference evidence="2 3" key="1">
    <citation type="journal article" date="2017" name="Mol. Biol. Evol.">
        <title>The 4-celled Tetrabaena socialis nuclear genome reveals the essential components for genetic control of cell number at the origin of multicellularity in the volvocine lineage.</title>
        <authorList>
            <person name="Featherston J."/>
            <person name="Arakaki Y."/>
            <person name="Hanschen E.R."/>
            <person name="Ferris P.J."/>
            <person name="Michod R.E."/>
            <person name="Olson B.J.S.C."/>
            <person name="Nozaki H."/>
            <person name="Durand P.M."/>
        </authorList>
    </citation>
    <scope>NUCLEOTIDE SEQUENCE [LARGE SCALE GENOMIC DNA]</scope>
    <source>
        <strain evidence="2 3">NIES-571</strain>
    </source>
</reference>
<dbReference type="EMBL" id="PGGS01002669">
    <property type="protein sequence ID" value="PNG99531.1"/>
    <property type="molecule type" value="Genomic_DNA"/>
</dbReference>
<feature type="non-terminal residue" evidence="2">
    <location>
        <position position="360"/>
    </location>
</feature>
<dbReference type="PANTHER" id="PTHR12747:SF0">
    <property type="entry name" value="ELONGATOR COMPLEX PROTEIN 1"/>
    <property type="match status" value="1"/>
</dbReference>
<name>A0A2J7ZGY1_9CHLO</name>
<evidence type="ECO:0000313" key="3">
    <source>
        <dbReference type="Proteomes" id="UP000236333"/>
    </source>
</evidence>
<dbReference type="UniPathway" id="UPA00988"/>
<dbReference type="GO" id="GO:0005829">
    <property type="term" value="C:cytosol"/>
    <property type="evidence" value="ECO:0007669"/>
    <property type="project" value="TreeGrafter"/>
</dbReference>
<keyword evidence="3" id="KW-1185">Reference proteome</keyword>
<protein>
    <recommendedName>
        <fullName evidence="1">ELP1 N-terminal second beta-propeller domain-containing protein</fullName>
    </recommendedName>
</protein>
<sequence length="360" mass="37294">MHVLTPGGLYEQVCLAWDTCVSERGTAVVVDGRRLLLTPLRHGLLPPPMCAAYVELPEAAVDVCISALPAAGASSPEEADEVVAVLTSSGRLALARSVEEDLWEETAEDQDALAAERGGMPPAPAGGPAAVPRLLPALPHLDIPLAGGRRARGLSWFHGASSLLLLAAPYPEPGLEDGEGDVLVQVDVEWLSRGPADPEHARASPEVRLTEGPTVYAGGRVLRLAPHPAGGVALELAGGGVARLGLGEAGVRSCGPRAALPAACRVVRPVPAQALLQPDDPPLLGLSPAGMLCLGSTVISAADVTSFAVRAHGPGGPALLFTTRKNLLYTVLLSQLPFHTHRELTVDPKTLRQHKCGRAG</sequence>
<evidence type="ECO:0000259" key="1">
    <source>
        <dbReference type="Pfam" id="PF23797"/>
    </source>
</evidence>
<feature type="domain" description="ELP1 N-terminal second beta-propeller" evidence="1">
    <location>
        <begin position="29"/>
        <end position="103"/>
    </location>
</feature>
<dbReference type="GO" id="GO:0033588">
    <property type="term" value="C:elongator holoenzyme complex"/>
    <property type="evidence" value="ECO:0007669"/>
    <property type="project" value="InterPro"/>
</dbReference>
<dbReference type="AlphaFoldDB" id="A0A2J7ZGY1"/>
<dbReference type="GO" id="GO:0002926">
    <property type="term" value="P:tRNA wobble base 5-methoxycarbonylmethyl-2-thiouridinylation"/>
    <property type="evidence" value="ECO:0007669"/>
    <property type="project" value="TreeGrafter"/>
</dbReference>
<proteinExistence type="predicted"/>
<comment type="caution">
    <text evidence="2">The sequence shown here is derived from an EMBL/GenBank/DDBJ whole genome shotgun (WGS) entry which is preliminary data.</text>
</comment>
<dbReference type="GO" id="GO:0000049">
    <property type="term" value="F:tRNA binding"/>
    <property type="evidence" value="ECO:0007669"/>
    <property type="project" value="TreeGrafter"/>
</dbReference>